<dbReference type="PANTHER" id="PTHR13627">
    <property type="entry name" value="FUKUTIN RELATED PROTEIN"/>
    <property type="match status" value="1"/>
</dbReference>
<dbReference type="GO" id="GO:0005794">
    <property type="term" value="C:Golgi apparatus"/>
    <property type="evidence" value="ECO:0007669"/>
    <property type="project" value="TreeGrafter"/>
</dbReference>
<dbReference type="EMBL" id="KE161231">
    <property type="protein sequence ID" value="EPQ02470.1"/>
    <property type="molecule type" value="Genomic_DNA"/>
</dbReference>
<proteinExistence type="predicted"/>
<gene>
    <name evidence="1" type="ORF">D623_10010020</name>
</gene>
<dbReference type="GO" id="GO:0035269">
    <property type="term" value="P:protein O-linked glycosylation via mannose"/>
    <property type="evidence" value="ECO:0007669"/>
    <property type="project" value="TreeGrafter"/>
</dbReference>
<organism evidence="1 2">
    <name type="scientific">Myotis brandtii</name>
    <name type="common">Brandt's bat</name>
    <dbReference type="NCBI Taxonomy" id="109478"/>
    <lineage>
        <taxon>Eukaryota</taxon>
        <taxon>Metazoa</taxon>
        <taxon>Chordata</taxon>
        <taxon>Craniata</taxon>
        <taxon>Vertebrata</taxon>
        <taxon>Euteleostomi</taxon>
        <taxon>Mammalia</taxon>
        <taxon>Eutheria</taxon>
        <taxon>Laurasiatheria</taxon>
        <taxon>Chiroptera</taxon>
        <taxon>Yangochiroptera</taxon>
        <taxon>Vespertilionidae</taxon>
        <taxon>Myotis</taxon>
    </lineage>
</organism>
<protein>
    <submittedName>
        <fullName evidence="1">Fukutin-related protein</fullName>
    </submittedName>
</protein>
<reference evidence="1 2" key="1">
    <citation type="journal article" date="2013" name="Nat. Commun.">
        <title>Genome analysis reveals insights into physiology and longevity of the Brandt's bat Myotis brandtii.</title>
        <authorList>
            <person name="Seim I."/>
            <person name="Fang X."/>
            <person name="Xiong Z."/>
            <person name="Lobanov A.V."/>
            <person name="Huang Z."/>
            <person name="Ma S."/>
            <person name="Feng Y."/>
            <person name="Turanov A.A."/>
            <person name="Zhu Y."/>
            <person name="Lenz T.L."/>
            <person name="Gerashchenko M.V."/>
            <person name="Fan D."/>
            <person name="Hee Yim S."/>
            <person name="Yao X."/>
            <person name="Jordan D."/>
            <person name="Xiong Y."/>
            <person name="Ma Y."/>
            <person name="Lyapunov A.N."/>
            <person name="Chen G."/>
            <person name="Kulakova O.I."/>
            <person name="Sun Y."/>
            <person name="Lee S.G."/>
            <person name="Bronson R.T."/>
            <person name="Moskalev A.A."/>
            <person name="Sunyaev S.R."/>
            <person name="Zhang G."/>
            <person name="Krogh A."/>
            <person name="Wang J."/>
            <person name="Gladyshev V.N."/>
        </authorList>
    </citation>
    <scope>NUCLEOTIDE SEQUENCE [LARGE SCALE GENOMIC DNA]</scope>
</reference>
<name>S7MGK7_MYOBR</name>
<dbReference type="PROSITE" id="PS51257">
    <property type="entry name" value="PROKAR_LIPOPROTEIN"/>
    <property type="match status" value="1"/>
</dbReference>
<sequence length="218" mass="24185">MRVPLSSRTGSRLEMPQIMGTATSCSVLCSLLLAFPALELFRTGSLGHDFGTTSLRSDVAEAQLGPDFSPMRLTRCQAALAAAITVNLLVLFYDVGNCEQLRGAEAGSVVDERGFVWEKAIEGDFFRVQYSESNHLHVDLWPFYPRNGVMTKDTWLDHRQDVEFPEHFLQPLVPLPFAGFMAQAPNNYRRFLELKFGPGVIESPEYPNPALLSLAGSS</sequence>
<accession>S7MGK7</accession>
<evidence type="ECO:0000313" key="2">
    <source>
        <dbReference type="Proteomes" id="UP000052978"/>
    </source>
</evidence>
<dbReference type="PANTHER" id="PTHR13627:SF31">
    <property type="entry name" value="RIBITOL 5-PHOSPHATE TRANSFERASE FKRP"/>
    <property type="match status" value="1"/>
</dbReference>
<dbReference type="AlphaFoldDB" id="S7MGK7"/>
<keyword evidence="2" id="KW-1185">Reference proteome</keyword>
<dbReference type="Proteomes" id="UP000052978">
    <property type="component" value="Unassembled WGS sequence"/>
</dbReference>
<evidence type="ECO:0000313" key="1">
    <source>
        <dbReference type="EMBL" id="EPQ02470.1"/>
    </source>
</evidence>
<dbReference type="InterPro" id="IPR052613">
    <property type="entry name" value="LicD_transferase"/>
</dbReference>